<evidence type="ECO:0000313" key="9">
    <source>
        <dbReference type="Proteomes" id="UP000228496"/>
    </source>
</evidence>
<reference evidence="8 9" key="1">
    <citation type="submission" date="2017-09" db="EMBL/GenBank/DDBJ databases">
        <title>Depth-based differentiation of microbial function through sediment-hosted aquifers and enrichment of novel symbionts in the deep terrestrial subsurface.</title>
        <authorList>
            <person name="Probst A.J."/>
            <person name="Ladd B."/>
            <person name="Jarett J.K."/>
            <person name="Geller-Mcgrath D.E."/>
            <person name="Sieber C.M."/>
            <person name="Emerson J.B."/>
            <person name="Anantharaman K."/>
            <person name="Thomas B.C."/>
            <person name="Malmstrom R."/>
            <person name="Stieglmeier M."/>
            <person name="Klingl A."/>
            <person name="Woyke T."/>
            <person name="Ryan C.M."/>
            <person name="Banfield J.F."/>
        </authorList>
    </citation>
    <scope>NUCLEOTIDE SEQUENCE [LARGE SCALE GENOMIC DNA]</scope>
    <source>
        <strain evidence="8">CG10_big_fil_rev_8_21_14_0_10_36_16</strain>
    </source>
</reference>
<dbReference type="GO" id="GO:0070677">
    <property type="term" value="F:rRNA (cytosine-2'-O-)-methyltransferase activity"/>
    <property type="evidence" value="ECO:0007669"/>
    <property type="project" value="UniProtKB-UniRule"/>
</dbReference>
<comment type="subcellular location">
    <subcellularLocation>
        <location evidence="6">Cytoplasm</location>
    </subcellularLocation>
</comment>
<organism evidence="8 9">
    <name type="scientific">Candidatus Yanofskybacteria bacterium CG10_big_fil_rev_8_21_14_0_10_36_16</name>
    <dbReference type="NCBI Taxonomy" id="1975096"/>
    <lineage>
        <taxon>Bacteria</taxon>
        <taxon>Candidatus Yanofskyibacteriota</taxon>
    </lineage>
</organism>
<keyword evidence="1 6" id="KW-0963">Cytoplasm</keyword>
<comment type="caution">
    <text evidence="8">The sequence shown here is derived from an EMBL/GenBank/DDBJ whole genome shotgun (WGS) entry which is preliminary data.</text>
</comment>
<dbReference type="Pfam" id="PF00590">
    <property type="entry name" value="TP_methylase"/>
    <property type="match status" value="1"/>
</dbReference>
<dbReference type="InterPro" id="IPR014777">
    <property type="entry name" value="4pyrrole_Mease_sub1"/>
</dbReference>
<comment type="catalytic activity">
    <reaction evidence="6">
        <text>cytidine(1402) in 16S rRNA + S-adenosyl-L-methionine = 2'-O-methylcytidine(1402) in 16S rRNA + S-adenosyl-L-homocysteine + H(+)</text>
        <dbReference type="Rhea" id="RHEA:42924"/>
        <dbReference type="Rhea" id="RHEA-COMP:10285"/>
        <dbReference type="Rhea" id="RHEA-COMP:10286"/>
        <dbReference type="ChEBI" id="CHEBI:15378"/>
        <dbReference type="ChEBI" id="CHEBI:57856"/>
        <dbReference type="ChEBI" id="CHEBI:59789"/>
        <dbReference type="ChEBI" id="CHEBI:74495"/>
        <dbReference type="ChEBI" id="CHEBI:82748"/>
        <dbReference type="EC" id="2.1.1.198"/>
    </reaction>
</comment>
<evidence type="ECO:0000259" key="7">
    <source>
        <dbReference type="Pfam" id="PF00590"/>
    </source>
</evidence>
<evidence type="ECO:0000313" key="8">
    <source>
        <dbReference type="EMBL" id="PJE50552.1"/>
    </source>
</evidence>
<evidence type="ECO:0000256" key="3">
    <source>
        <dbReference type="ARBA" id="ARBA00022603"/>
    </source>
</evidence>
<dbReference type="Proteomes" id="UP000228496">
    <property type="component" value="Unassembled WGS sequence"/>
</dbReference>
<dbReference type="EC" id="2.1.1.198" evidence="6"/>
<dbReference type="InterPro" id="IPR018063">
    <property type="entry name" value="SAM_MeTrfase_RsmI_CS"/>
</dbReference>
<dbReference type="AlphaFoldDB" id="A0A2J0Q6Q6"/>
<dbReference type="NCBIfam" id="TIGR00096">
    <property type="entry name" value="16S rRNA (cytidine(1402)-2'-O)-methyltransferase"/>
    <property type="match status" value="1"/>
</dbReference>
<dbReference type="InterPro" id="IPR014776">
    <property type="entry name" value="4pyrrole_Mease_sub2"/>
</dbReference>
<dbReference type="EMBL" id="PCXQ01000006">
    <property type="protein sequence ID" value="PJE50552.1"/>
    <property type="molecule type" value="Genomic_DNA"/>
</dbReference>
<proteinExistence type="inferred from homology"/>
<dbReference type="Gene3D" id="3.30.950.10">
    <property type="entry name" value="Methyltransferase, Cobalt-precorrin-4 Transmethylase, Domain 2"/>
    <property type="match status" value="1"/>
</dbReference>
<keyword evidence="4 6" id="KW-0808">Transferase</keyword>
<dbReference type="PANTHER" id="PTHR46111:SF1">
    <property type="entry name" value="RIBOSOMAL RNA SMALL SUBUNIT METHYLTRANSFERASE I"/>
    <property type="match status" value="1"/>
</dbReference>
<dbReference type="SUPFAM" id="SSF53790">
    <property type="entry name" value="Tetrapyrrole methylase"/>
    <property type="match status" value="1"/>
</dbReference>
<protein>
    <recommendedName>
        <fullName evidence="6">Ribosomal RNA small subunit methyltransferase I</fullName>
        <ecNumber evidence="6">2.1.1.198</ecNumber>
    </recommendedName>
    <alternativeName>
        <fullName evidence="6">16S rRNA 2'-O-ribose C1402 methyltransferase</fullName>
    </alternativeName>
    <alternativeName>
        <fullName evidence="6">rRNA (cytidine-2'-O-)-methyltransferase RsmI</fullName>
    </alternativeName>
</protein>
<dbReference type="PIRSF" id="PIRSF005917">
    <property type="entry name" value="MTase_YraL"/>
    <property type="match status" value="1"/>
</dbReference>
<gene>
    <name evidence="6 8" type="primary">rsmI</name>
    <name evidence="8" type="ORF">COV29_04055</name>
</gene>
<dbReference type="PROSITE" id="PS01296">
    <property type="entry name" value="RSMI"/>
    <property type="match status" value="1"/>
</dbReference>
<comment type="similarity">
    <text evidence="6">Belongs to the methyltransferase superfamily. RsmI family.</text>
</comment>
<dbReference type="InterPro" id="IPR008189">
    <property type="entry name" value="rRNA_ssu_MeTfrase_I"/>
</dbReference>
<comment type="function">
    <text evidence="6">Catalyzes the 2'-O-methylation of the ribose of cytidine 1402 (C1402) in 16S rRNA.</text>
</comment>
<dbReference type="PANTHER" id="PTHR46111">
    <property type="entry name" value="RIBOSOMAL RNA SMALL SUBUNIT METHYLTRANSFERASE I"/>
    <property type="match status" value="1"/>
</dbReference>
<evidence type="ECO:0000256" key="6">
    <source>
        <dbReference type="HAMAP-Rule" id="MF_01877"/>
    </source>
</evidence>
<dbReference type="InterPro" id="IPR035996">
    <property type="entry name" value="4pyrrol_Methylase_sf"/>
</dbReference>
<sequence>MNLYVVATPIGNLKDMTFRAIETLKGVDLILAEDTRVTRKLLDHYGINTPLESFHQHSDSEKINNIVEQLQKGKNVALVSDAGTPGINDPGGILVNKIIESGPEIKIIPIPGPNAAITALSISGINADKFIFLGYPPHKKGRQTFFKELSESKCPSVFYESSHRIFKALTQLSELEGTKEKHIIVARELTKKFETIYRGTASDILTKLETRGEFVVIVT</sequence>
<dbReference type="GO" id="GO:0005737">
    <property type="term" value="C:cytoplasm"/>
    <property type="evidence" value="ECO:0007669"/>
    <property type="project" value="UniProtKB-SubCell"/>
</dbReference>
<dbReference type="CDD" id="cd11648">
    <property type="entry name" value="RsmI"/>
    <property type="match status" value="1"/>
</dbReference>
<dbReference type="HAMAP" id="MF_01877">
    <property type="entry name" value="16SrRNA_methyltr_I"/>
    <property type="match status" value="1"/>
</dbReference>
<name>A0A2J0Q6Q6_9BACT</name>
<dbReference type="InterPro" id="IPR000878">
    <property type="entry name" value="4pyrrol_Mease"/>
</dbReference>
<keyword evidence="3 6" id="KW-0489">Methyltransferase</keyword>
<evidence type="ECO:0000256" key="2">
    <source>
        <dbReference type="ARBA" id="ARBA00022552"/>
    </source>
</evidence>
<keyword evidence="2 6" id="KW-0698">rRNA processing</keyword>
<feature type="domain" description="Tetrapyrrole methylase" evidence="7">
    <location>
        <begin position="3"/>
        <end position="204"/>
    </location>
</feature>
<evidence type="ECO:0000256" key="4">
    <source>
        <dbReference type="ARBA" id="ARBA00022679"/>
    </source>
</evidence>
<evidence type="ECO:0000256" key="5">
    <source>
        <dbReference type="ARBA" id="ARBA00022691"/>
    </source>
</evidence>
<accession>A0A2J0Q6Q6</accession>
<dbReference type="Gene3D" id="3.40.1010.10">
    <property type="entry name" value="Cobalt-precorrin-4 Transmethylase, Domain 1"/>
    <property type="match status" value="1"/>
</dbReference>
<evidence type="ECO:0000256" key="1">
    <source>
        <dbReference type="ARBA" id="ARBA00022490"/>
    </source>
</evidence>
<keyword evidence="5 6" id="KW-0949">S-adenosyl-L-methionine</keyword>
<dbReference type="FunFam" id="3.40.1010.10:FF:000007">
    <property type="entry name" value="Ribosomal RNA small subunit methyltransferase I"/>
    <property type="match status" value="1"/>
</dbReference>